<gene>
    <name evidence="7" type="ORF">Asera_62810</name>
</gene>
<dbReference type="PROSITE" id="PS50977">
    <property type="entry name" value="HTH_TETR_2"/>
    <property type="match status" value="1"/>
</dbReference>
<keyword evidence="2 4" id="KW-0238">DNA-binding</keyword>
<dbReference type="PRINTS" id="PR00455">
    <property type="entry name" value="HTHTETR"/>
</dbReference>
<dbReference type="GO" id="GO:0003700">
    <property type="term" value="F:DNA-binding transcription factor activity"/>
    <property type="evidence" value="ECO:0007669"/>
    <property type="project" value="TreeGrafter"/>
</dbReference>
<evidence type="ECO:0000256" key="4">
    <source>
        <dbReference type="PROSITE-ProRule" id="PRU00335"/>
    </source>
</evidence>
<dbReference type="KEGG" id="aser:Asera_62810"/>
<dbReference type="PANTHER" id="PTHR30055:SF234">
    <property type="entry name" value="HTH-TYPE TRANSCRIPTIONAL REGULATOR BETI"/>
    <property type="match status" value="1"/>
</dbReference>
<reference evidence="7" key="1">
    <citation type="submission" date="2020-08" db="EMBL/GenBank/DDBJ databases">
        <title>Whole genome shotgun sequence of Actinocatenispora sera NBRC 101916.</title>
        <authorList>
            <person name="Komaki H."/>
            <person name="Tamura T."/>
        </authorList>
    </citation>
    <scope>NUCLEOTIDE SEQUENCE</scope>
    <source>
        <strain evidence="7">NBRC 101916</strain>
    </source>
</reference>
<feature type="region of interest" description="Disordered" evidence="5">
    <location>
        <begin position="1"/>
        <end position="29"/>
    </location>
</feature>
<dbReference type="Pfam" id="PF21597">
    <property type="entry name" value="TetR_C_43"/>
    <property type="match status" value="1"/>
</dbReference>
<dbReference type="EMBL" id="AP023354">
    <property type="protein sequence ID" value="BCJ32173.1"/>
    <property type="molecule type" value="Genomic_DNA"/>
</dbReference>
<evidence type="ECO:0000313" key="7">
    <source>
        <dbReference type="EMBL" id="BCJ32173.1"/>
    </source>
</evidence>
<feature type="domain" description="HTH tetR-type" evidence="6">
    <location>
        <begin position="32"/>
        <end position="91"/>
    </location>
</feature>
<keyword evidence="8" id="KW-1185">Reference proteome</keyword>
<dbReference type="Proteomes" id="UP000680750">
    <property type="component" value="Chromosome"/>
</dbReference>
<dbReference type="Gene3D" id="1.10.357.10">
    <property type="entry name" value="Tetracycline Repressor, domain 2"/>
    <property type="match status" value="1"/>
</dbReference>
<dbReference type="SUPFAM" id="SSF46689">
    <property type="entry name" value="Homeodomain-like"/>
    <property type="match status" value="1"/>
</dbReference>
<evidence type="ECO:0000256" key="5">
    <source>
        <dbReference type="SAM" id="MobiDB-lite"/>
    </source>
</evidence>
<feature type="DNA-binding region" description="H-T-H motif" evidence="4">
    <location>
        <begin position="54"/>
        <end position="73"/>
    </location>
</feature>
<organism evidence="7 8">
    <name type="scientific">Actinocatenispora sera</name>
    <dbReference type="NCBI Taxonomy" id="390989"/>
    <lineage>
        <taxon>Bacteria</taxon>
        <taxon>Bacillati</taxon>
        <taxon>Actinomycetota</taxon>
        <taxon>Actinomycetes</taxon>
        <taxon>Micromonosporales</taxon>
        <taxon>Micromonosporaceae</taxon>
        <taxon>Actinocatenispora</taxon>
    </lineage>
</organism>
<dbReference type="InterPro" id="IPR036271">
    <property type="entry name" value="Tet_transcr_reg_TetR-rel_C_sf"/>
</dbReference>
<dbReference type="InterPro" id="IPR050109">
    <property type="entry name" value="HTH-type_TetR-like_transc_reg"/>
</dbReference>
<evidence type="ECO:0000256" key="2">
    <source>
        <dbReference type="ARBA" id="ARBA00023125"/>
    </source>
</evidence>
<evidence type="ECO:0000259" key="6">
    <source>
        <dbReference type="PROSITE" id="PS50977"/>
    </source>
</evidence>
<sequence length="223" mass="23620">MPGPADPAPGRLDPGLERGGPVRRRGRQAEAARNDRLVLDAAREVFASQGFAAPVAAVAARAGVGMGTLYRRYGSKTELLQRLCVLAMAQASAAAEAALAMDDPWLALTGYITERVGFRSGALAPLAGTIPVTDEMLAAARRSRRLHTRVVGRAHHAGVLRRDVTAVDVALLIEHFSRRAPDDQPGSAARLLAIAIAGLRPAGDARLPGPAPSWQAYEQRWNG</sequence>
<protein>
    <submittedName>
        <fullName evidence="7">TetR family transcriptional regulator</fullName>
    </submittedName>
</protein>
<dbReference type="PANTHER" id="PTHR30055">
    <property type="entry name" value="HTH-TYPE TRANSCRIPTIONAL REGULATOR RUTR"/>
    <property type="match status" value="1"/>
</dbReference>
<keyword evidence="3" id="KW-0804">Transcription</keyword>
<dbReference type="SUPFAM" id="SSF48498">
    <property type="entry name" value="Tetracyclin repressor-like, C-terminal domain"/>
    <property type="match status" value="1"/>
</dbReference>
<dbReference type="InterPro" id="IPR009057">
    <property type="entry name" value="Homeodomain-like_sf"/>
</dbReference>
<dbReference type="Pfam" id="PF00440">
    <property type="entry name" value="TetR_N"/>
    <property type="match status" value="1"/>
</dbReference>
<evidence type="ECO:0000313" key="8">
    <source>
        <dbReference type="Proteomes" id="UP000680750"/>
    </source>
</evidence>
<evidence type="ECO:0000256" key="3">
    <source>
        <dbReference type="ARBA" id="ARBA00023163"/>
    </source>
</evidence>
<name>A0A810LA68_9ACTN</name>
<dbReference type="InterPro" id="IPR049445">
    <property type="entry name" value="TetR_SbtR-like_C"/>
</dbReference>
<accession>A0A810LA68</accession>
<keyword evidence="1" id="KW-0805">Transcription regulation</keyword>
<evidence type="ECO:0000256" key="1">
    <source>
        <dbReference type="ARBA" id="ARBA00023015"/>
    </source>
</evidence>
<proteinExistence type="predicted"/>
<dbReference type="InterPro" id="IPR001647">
    <property type="entry name" value="HTH_TetR"/>
</dbReference>
<dbReference type="AlphaFoldDB" id="A0A810LA68"/>
<dbReference type="GO" id="GO:0000976">
    <property type="term" value="F:transcription cis-regulatory region binding"/>
    <property type="evidence" value="ECO:0007669"/>
    <property type="project" value="TreeGrafter"/>
</dbReference>